<sequence>MSVAESLHMWDEINRLKQHVADLQRNERMLIDAANAAADDRDRFVTHPQLQAGLALKASTTAVPTEIGKLRADLLAAIATKADVTLVDAVHLKKLDIATFDAQVRATDKLRFILEQMLRDMFATFALHVERDVRDVQALLDVNEKRILGALTGLESAKHDHSFLCERVRAVERKTGGGQPKNDAGTFFRTDDQTTFQSFEAAVNTLHAESVVANAATAQLSATIATMQAAIDAVHTETSKSEHDIGAAIAAEVRKAHAADAKLFQAIEAKQAELAENVRRAQETAALAVSAVDDFKSDASTILQNTCDKNVAAAVKAMGTETNHLRDLIKRNQYVASEHTKTVEGMVRCTSQALTALEKKLHALGIVCHSTRRDIVEMKAPFLTEVANLKAENNAILHEIRRQQDVSRELVLDYKDYVDQHDANPLKPQKPVSARRPHSSVTPVNLTKRFGVVPDCHVMPPSSVACGRVTKPRAKTAGPNRTSGTVPPSMAVAVAPGRATRRLPPPSTSDDNGDDGHDHCGDLFAVGCIDPVENAFLLSKSPLGYQSNVLENNNTIE</sequence>
<proteinExistence type="predicted"/>
<name>W4G9A7_APHAT</name>
<accession>W4G9A7</accession>
<protein>
    <submittedName>
        <fullName evidence="2">Uncharacterized protein</fullName>
    </submittedName>
</protein>
<dbReference type="EMBL" id="KI913140">
    <property type="protein sequence ID" value="ETV75533.1"/>
    <property type="molecule type" value="Genomic_DNA"/>
</dbReference>
<organism evidence="2">
    <name type="scientific">Aphanomyces astaci</name>
    <name type="common">Crayfish plague agent</name>
    <dbReference type="NCBI Taxonomy" id="112090"/>
    <lineage>
        <taxon>Eukaryota</taxon>
        <taxon>Sar</taxon>
        <taxon>Stramenopiles</taxon>
        <taxon>Oomycota</taxon>
        <taxon>Saprolegniomycetes</taxon>
        <taxon>Saprolegniales</taxon>
        <taxon>Verrucalvaceae</taxon>
        <taxon>Aphanomyces</taxon>
    </lineage>
</organism>
<dbReference type="OrthoDB" id="68215at2759"/>
<evidence type="ECO:0000313" key="2">
    <source>
        <dbReference type="EMBL" id="ETV75533.1"/>
    </source>
</evidence>
<feature type="region of interest" description="Disordered" evidence="1">
    <location>
        <begin position="496"/>
        <end position="516"/>
    </location>
</feature>
<dbReference type="VEuPathDB" id="FungiDB:H257_10351"/>
<reference evidence="2" key="1">
    <citation type="submission" date="2013-12" db="EMBL/GenBank/DDBJ databases">
        <title>The Genome Sequence of Aphanomyces astaci APO3.</title>
        <authorList>
            <consortium name="The Broad Institute Genomics Platform"/>
            <person name="Russ C."/>
            <person name="Tyler B."/>
            <person name="van West P."/>
            <person name="Dieguez-Uribeondo J."/>
            <person name="Young S.K."/>
            <person name="Zeng Q."/>
            <person name="Gargeya S."/>
            <person name="Fitzgerald M."/>
            <person name="Abouelleil A."/>
            <person name="Alvarado L."/>
            <person name="Chapman S.B."/>
            <person name="Gainer-Dewar J."/>
            <person name="Goldberg J."/>
            <person name="Griggs A."/>
            <person name="Gujja S."/>
            <person name="Hansen M."/>
            <person name="Howarth C."/>
            <person name="Imamovic A."/>
            <person name="Ireland A."/>
            <person name="Larimer J."/>
            <person name="McCowan C."/>
            <person name="Murphy C."/>
            <person name="Pearson M."/>
            <person name="Poon T.W."/>
            <person name="Priest M."/>
            <person name="Roberts A."/>
            <person name="Saif S."/>
            <person name="Shea T."/>
            <person name="Sykes S."/>
            <person name="Wortman J."/>
            <person name="Nusbaum C."/>
            <person name="Birren B."/>
        </authorList>
    </citation>
    <scope>NUCLEOTIDE SEQUENCE [LARGE SCALE GENOMIC DNA]</scope>
    <source>
        <strain evidence="2">APO3</strain>
    </source>
</reference>
<dbReference type="RefSeq" id="XP_009835167.1">
    <property type="nucleotide sequence ID" value="XM_009836865.1"/>
</dbReference>
<dbReference type="GeneID" id="20812347"/>
<gene>
    <name evidence="2" type="ORF">H257_10351</name>
</gene>
<feature type="region of interest" description="Disordered" evidence="1">
    <location>
        <begin position="421"/>
        <end position="440"/>
    </location>
</feature>
<evidence type="ECO:0000256" key="1">
    <source>
        <dbReference type="SAM" id="MobiDB-lite"/>
    </source>
</evidence>
<dbReference type="AlphaFoldDB" id="W4G9A7"/>